<organism evidence="2 3">
    <name type="scientific">Lacrimispora saccharolytica (strain ATCC 35040 / DSM 2544 / NRCC 2533 / WM1)</name>
    <name type="common">Clostridium saccharolyticum</name>
    <dbReference type="NCBI Taxonomy" id="610130"/>
    <lineage>
        <taxon>Bacteria</taxon>
        <taxon>Bacillati</taxon>
        <taxon>Bacillota</taxon>
        <taxon>Clostridia</taxon>
        <taxon>Lachnospirales</taxon>
        <taxon>Lachnospiraceae</taxon>
        <taxon>Lacrimispora</taxon>
    </lineage>
</organism>
<evidence type="ECO:0000259" key="1">
    <source>
        <dbReference type="Pfam" id="PF13320"/>
    </source>
</evidence>
<sequence length="552" mass="63378">MEPCSGTCQMIVLSSLEKVFPHVEPVFSPECCRFSGLYGEVVSFQAACCLRGLRKETFRVQVTSDLKESIRIRQVLNVPSSYPAHEKRDSNYISHAPGLYPDLLRDLEDNSLVLVPGHWQSLWIDVAIPDFIPGGTYPVTISLMDSRSREAALVSTDMEVIPVPLPAQDLLHTEWFHGDCLADYYKVPIFSEMHWSILEKFIFLYGNRGMNMILTPIFTPPLDTAVGGERTTIQLVSIRQERERYLFDFSRLERWVKICKMAGIRYFEMAHLFTQWGAYHAPKIMVTRGGEEIRLFGWDTPSTGAYTAFLDQFLPALKEELDRLGILENTFFHISDEPEKDHLESYALARESVMPHLKDCKLLDALSDYSFYEMGIVERPVCATDHIEPFLDHKVPHLWSYYCTAQCVDVSNRFMAMPSARNRAYGLQVYKYGMEGILHWGFNFYNSEHSRHHINPYEVTDCEGSFPSGDAFLVYPGSDGIPEESIRLMVLCEAKQDHRALKLLESHIGKEAVIRLLEEDLSHPITFSIYPKSSAYFLGVRNKINRMIKKYI</sequence>
<dbReference type="OrthoDB" id="197680at2"/>
<dbReference type="InterPro" id="IPR025150">
    <property type="entry name" value="GH123_cat"/>
</dbReference>
<dbReference type="KEGG" id="csh:Closa_4081"/>
<accession>D9R2G6</accession>
<protein>
    <recommendedName>
        <fullName evidence="1">Glycoside hydrolase 123 catalytic domain-containing protein</fullName>
    </recommendedName>
</protein>
<dbReference type="STRING" id="610130.Closa_4081"/>
<dbReference type="RefSeq" id="WP_013274642.1">
    <property type="nucleotide sequence ID" value="NC_014376.1"/>
</dbReference>
<keyword evidence="3" id="KW-1185">Reference proteome</keyword>
<evidence type="ECO:0000313" key="2">
    <source>
        <dbReference type="EMBL" id="ADL06590.1"/>
    </source>
</evidence>
<proteinExistence type="predicted"/>
<evidence type="ECO:0000313" key="3">
    <source>
        <dbReference type="Proteomes" id="UP000001662"/>
    </source>
</evidence>
<dbReference type="EMBL" id="CP002109">
    <property type="protein sequence ID" value="ADL06590.1"/>
    <property type="molecule type" value="Genomic_DNA"/>
</dbReference>
<dbReference type="PaxDb" id="610130-Closa_4081"/>
<feature type="domain" description="Glycoside hydrolase 123 catalytic" evidence="1">
    <location>
        <begin position="175"/>
        <end position="504"/>
    </location>
</feature>
<reference evidence="2" key="1">
    <citation type="submission" date="2010-07" db="EMBL/GenBank/DDBJ databases">
        <title>Complete sequence of Clostridium saccharolyticum WM1.</title>
        <authorList>
            <consortium name="US DOE Joint Genome Institute"/>
            <person name="Lucas S."/>
            <person name="Copeland A."/>
            <person name="Lapidus A."/>
            <person name="Cheng J.-F."/>
            <person name="Bruce D."/>
            <person name="Goodwin L."/>
            <person name="Pitluck S."/>
            <person name="Chertkov O."/>
            <person name="Detter J.C."/>
            <person name="Han C."/>
            <person name="Tapia R."/>
            <person name="Land M."/>
            <person name="Hauser L."/>
            <person name="Chang Y.-J."/>
            <person name="Jeffries C."/>
            <person name="Kyrpides N."/>
            <person name="Ivanova N."/>
            <person name="Mikhailova N."/>
            <person name="Mouttaki H."/>
            <person name="Lin L."/>
            <person name="Zhou J."/>
            <person name="Hemme C.L."/>
            <person name="Woyke T."/>
        </authorList>
    </citation>
    <scope>NUCLEOTIDE SEQUENCE [LARGE SCALE GENOMIC DNA]</scope>
    <source>
        <strain evidence="2">WM1</strain>
    </source>
</reference>
<dbReference type="AlphaFoldDB" id="D9R2G6"/>
<dbReference type="Proteomes" id="UP000001662">
    <property type="component" value="Chromosome"/>
</dbReference>
<gene>
    <name evidence="2" type="ordered locus">Closa_4081</name>
</gene>
<dbReference type="HOGENOM" id="CLU_036180_0_0_9"/>
<dbReference type="Pfam" id="PF13320">
    <property type="entry name" value="GH123_cat"/>
    <property type="match status" value="1"/>
</dbReference>
<dbReference type="eggNOG" id="COG3934">
    <property type="taxonomic scope" value="Bacteria"/>
</dbReference>
<name>D9R2G6_LACSW</name>